<organism evidence="1 2">
    <name type="scientific">Podospora comata</name>
    <dbReference type="NCBI Taxonomy" id="48703"/>
    <lineage>
        <taxon>Eukaryota</taxon>
        <taxon>Fungi</taxon>
        <taxon>Dikarya</taxon>
        <taxon>Ascomycota</taxon>
        <taxon>Pezizomycotina</taxon>
        <taxon>Sordariomycetes</taxon>
        <taxon>Sordariomycetidae</taxon>
        <taxon>Sordariales</taxon>
        <taxon>Podosporaceae</taxon>
        <taxon>Podospora</taxon>
    </lineage>
</organism>
<dbReference type="Proteomes" id="UP000280685">
    <property type="component" value="Chromosome 1"/>
</dbReference>
<sequence length="259" mass="28926">MPASNTYTSLLLSRECQEHLYLLSCALSTNLNPTAHLSFPPTPITTMSSNEIYDFAGQATDLVLEVGSGPAYLRVQTELLEKHSPVFAAMCSPQLFESVIFDGSGTRHLSLPDDDPDLFRAIFYAIHGQFASVTTMFNILGFTTILKVIILANKYRMVSVFNPWVGNLVVRIRRSLQLLNNSELLSCALILRSIGETETLFLTIYILAHFARRNNRGEMFLPTTRSQTIWLDEEESQTLLRECLHGIPPLDAGLNLIGT</sequence>
<accession>A0ABY6S0E9</accession>
<dbReference type="Gene3D" id="3.30.710.10">
    <property type="entry name" value="Potassium Channel Kv1.1, Chain A"/>
    <property type="match status" value="1"/>
</dbReference>
<evidence type="ECO:0000313" key="2">
    <source>
        <dbReference type="Proteomes" id="UP000280685"/>
    </source>
</evidence>
<evidence type="ECO:0008006" key="3">
    <source>
        <dbReference type="Google" id="ProtNLM"/>
    </source>
</evidence>
<reference evidence="1" key="1">
    <citation type="submission" date="2018-02" db="EMBL/GenBank/DDBJ databases">
        <authorList>
            <person name="Silar P."/>
        </authorList>
    </citation>
    <scope>NUCLEOTIDE SEQUENCE [LARGE SCALE GENOMIC DNA]</scope>
    <source>
        <strain evidence="1">T</strain>
    </source>
</reference>
<dbReference type="InterPro" id="IPR011333">
    <property type="entry name" value="SKP1/BTB/POZ_sf"/>
</dbReference>
<protein>
    <recommendedName>
        <fullName evidence="3">BTB domain-containing protein</fullName>
    </recommendedName>
</protein>
<dbReference type="EMBL" id="LR026964">
    <property type="protein sequence ID" value="VBB73752.1"/>
    <property type="molecule type" value="Genomic_DNA"/>
</dbReference>
<proteinExistence type="predicted"/>
<name>A0ABY6S0E9_PODCO</name>
<evidence type="ECO:0000313" key="1">
    <source>
        <dbReference type="EMBL" id="VBB73752.1"/>
    </source>
</evidence>
<gene>
    <name evidence="1" type="ORF">PODCO_121656</name>
</gene>
<keyword evidence="2" id="KW-1185">Reference proteome</keyword>
<dbReference type="SUPFAM" id="SSF54695">
    <property type="entry name" value="POZ domain"/>
    <property type="match status" value="1"/>
</dbReference>